<dbReference type="Pfam" id="PF08840">
    <property type="entry name" value="BAAT_C"/>
    <property type="match status" value="1"/>
</dbReference>
<evidence type="ECO:0000313" key="5">
    <source>
        <dbReference type="Proteomes" id="UP000254101"/>
    </source>
</evidence>
<dbReference type="GO" id="GO:0006631">
    <property type="term" value="P:fatty acid metabolic process"/>
    <property type="evidence" value="ECO:0007669"/>
    <property type="project" value="TreeGrafter"/>
</dbReference>
<dbReference type="InterPro" id="IPR014940">
    <property type="entry name" value="BAAT_C"/>
</dbReference>
<evidence type="ECO:0000256" key="1">
    <source>
        <dbReference type="PIRSR" id="PIRSR016521-1"/>
    </source>
</evidence>
<keyword evidence="2" id="KW-0472">Membrane</keyword>
<accession>A0A395LJW9</accession>
<evidence type="ECO:0000256" key="2">
    <source>
        <dbReference type="SAM" id="Phobius"/>
    </source>
</evidence>
<keyword evidence="2" id="KW-0812">Transmembrane</keyword>
<dbReference type="GO" id="GO:0047617">
    <property type="term" value="F:fatty acyl-CoA hydrolase activity"/>
    <property type="evidence" value="ECO:0007669"/>
    <property type="project" value="TreeGrafter"/>
</dbReference>
<dbReference type="PANTHER" id="PTHR10824">
    <property type="entry name" value="ACYL-COENZYME A THIOESTERASE-RELATED"/>
    <property type="match status" value="1"/>
</dbReference>
<evidence type="ECO:0000259" key="3">
    <source>
        <dbReference type="Pfam" id="PF08840"/>
    </source>
</evidence>
<comment type="caution">
    <text evidence="4">The sequence shown here is derived from an EMBL/GenBank/DDBJ whole genome shotgun (WGS) entry which is preliminary data.</text>
</comment>
<dbReference type="GO" id="GO:0006637">
    <property type="term" value="P:acyl-CoA metabolic process"/>
    <property type="evidence" value="ECO:0007669"/>
    <property type="project" value="InterPro"/>
</dbReference>
<feature type="domain" description="BAAT/Acyl-CoA thioester hydrolase C-terminal" evidence="3">
    <location>
        <begin position="117"/>
        <end position="329"/>
    </location>
</feature>
<proteinExistence type="predicted"/>
<reference evidence="4 5" key="1">
    <citation type="submission" date="2018-07" db="EMBL/GenBank/DDBJ databases">
        <title>Erythrobacter nanhaiensis sp. nov., a novel member of the genus Erythrobacter isolated from the South China Sea.</title>
        <authorList>
            <person name="Chen X."/>
            <person name="Liu J."/>
        </authorList>
    </citation>
    <scope>NUCLEOTIDE SEQUENCE [LARGE SCALE GENOMIC DNA]</scope>
    <source>
        <strain evidence="4 5">S-5</strain>
    </source>
</reference>
<keyword evidence="2" id="KW-1133">Transmembrane helix</keyword>
<evidence type="ECO:0000313" key="4">
    <source>
        <dbReference type="EMBL" id="RDS75754.1"/>
    </source>
</evidence>
<feature type="transmembrane region" description="Helical" evidence="2">
    <location>
        <begin position="7"/>
        <end position="28"/>
    </location>
</feature>
<sequence>MRLGKKIGCGCGGLVLLLLLAAIGIWLWKPWAQLVPLEMVEPEPSVGERVDTDDVLGNFYPARGVENGPAILLIGGSEGGLGSDMTRLARALQADGFSVLHQSYWRAPGQPERLEGIPLETFQRGLAWLRTRPEVDPSRLAMMGWSRGSEATQLLAMRDESIRAVVLGMPGNAVAPGFTWDAPWKQYGSPWTWRGEAFDYLDMSEVQMFGRDMDEVGRDLMALQDEQPEAIIPIEEVGVPVLMICGEADGVWASCPMARKIEERADANGKDDVRLLAYADAGHYGYGAPVSEDDPAFENLSRLGGSNEGTAEALREGYREIVRFLREETGASGT</sequence>
<feature type="active site" description="Charge relay system" evidence="1">
    <location>
        <position position="146"/>
    </location>
</feature>
<organism evidence="4 5">
    <name type="scientific">Alteriqipengyuania lutimaris</name>
    <dbReference type="NCBI Taxonomy" id="1538146"/>
    <lineage>
        <taxon>Bacteria</taxon>
        <taxon>Pseudomonadati</taxon>
        <taxon>Pseudomonadota</taxon>
        <taxon>Alphaproteobacteria</taxon>
        <taxon>Sphingomonadales</taxon>
        <taxon>Erythrobacteraceae</taxon>
        <taxon>Alteriqipengyuania</taxon>
    </lineage>
</organism>
<gene>
    <name evidence="4" type="ORF">DL238_13710</name>
</gene>
<dbReference type="AlphaFoldDB" id="A0A395LJW9"/>
<dbReference type="EMBL" id="QRBB01000002">
    <property type="protein sequence ID" value="RDS75754.1"/>
    <property type="molecule type" value="Genomic_DNA"/>
</dbReference>
<name>A0A395LJW9_9SPHN</name>
<dbReference type="Proteomes" id="UP000254101">
    <property type="component" value="Unassembled WGS sequence"/>
</dbReference>
<dbReference type="OrthoDB" id="217645at2"/>
<protein>
    <recommendedName>
        <fullName evidence="3">BAAT/Acyl-CoA thioester hydrolase C-terminal domain-containing protein</fullName>
    </recommendedName>
</protein>
<feature type="active site" description="Charge relay system" evidence="1">
    <location>
        <position position="283"/>
    </location>
</feature>
<keyword evidence="5" id="KW-1185">Reference proteome</keyword>
<dbReference type="InterPro" id="IPR016662">
    <property type="entry name" value="Acyl-CoA_thioEstase_long-chain"/>
</dbReference>
<dbReference type="InterPro" id="IPR029058">
    <property type="entry name" value="AB_hydrolase_fold"/>
</dbReference>
<dbReference type="RefSeq" id="WP_115493022.1">
    <property type="nucleotide sequence ID" value="NZ_JACHWW010000002.1"/>
</dbReference>
<dbReference type="SUPFAM" id="SSF53474">
    <property type="entry name" value="alpha/beta-Hydrolases"/>
    <property type="match status" value="1"/>
</dbReference>
<dbReference type="PIRSF" id="PIRSF016521">
    <property type="entry name" value="Acyl-CoA_hydro"/>
    <property type="match status" value="1"/>
</dbReference>
<feature type="active site" description="Charge relay system" evidence="1">
    <location>
        <position position="249"/>
    </location>
</feature>
<dbReference type="PANTHER" id="PTHR10824:SF4">
    <property type="entry name" value="ACYL-COENZYME A THIOESTERASE 1-LIKE"/>
    <property type="match status" value="1"/>
</dbReference>
<dbReference type="Gene3D" id="3.40.50.1820">
    <property type="entry name" value="alpha/beta hydrolase"/>
    <property type="match status" value="1"/>
</dbReference>